<evidence type="ECO:0000313" key="1">
    <source>
        <dbReference type="EMBL" id="MBM2621821.1"/>
    </source>
</evidence>
<keyword evidence="2" id="KW-1185">Reference proteome</keyword>
<evidence type="ECO:0008006" key="3">
    <source>
        <dbReference type="Google" id="ProtNLM"/>
    </source>
</evidence>
<accession>A0ABS2APQ2</accession>
<dbReference type="EMBL" id="JAENHP010000021">
    <property type="protein sequence ID" value="MBM2621821.1"/>
    <property type="molecule type" value="Genomic_DNA"/>
</dbReference>
<name>A0ABS2APQ2_9ACTN</name>
<gene>
    <name evidence="1" type="ORF">JIG36_40585</name>
</gene>
<comment type="caution">
    <text evidence="1">The sequence shown here is derived from an EMBL/GenBank/DDBJ whole genome shotgun (WGS) entry which is preliminary data.</text>
</comment>
<sequence>METVREFLLGYLADGGSLNEVRSQLRGIARHSTRLHRRTLSALESVLATSWPPETLARLVGWDANWVLDDPSDAGAAEFLRGVAHMLRDVISDADQ</sequence>
<dbReference type="Proteomes" id="UP000632138">
    <property type="component" value="Unassembled WGS sequence"/>
</dbReference>
<evidence type="ECO:0000313" key="2">
    <source>
        <dbReference type="Proteomes" id="UP000632138"/>
    </source>
</evidence>
<organism evidence="1 2">
    <name type="scientific">Paractinoplanes ovalisporus</name>
    <dbReference type="NCBI Taxonomy" id="2810368"/>
    <lineage>
        <taxon>Bacteria</taxon>
        <taxon>Bacillati</taxon>
        <taxon>Actinomycetota</taxon>
        <taxon>Actinomycetes</taxon>
        <taxon>Micromonosporales</taxon>
        <taxon>Micromonosporaceae</taxon>
        <taxon>Paractinoplanes</taxon>
    </lineage>
</organism>
<proteinExistence type="predicted"/>
<reference evidence="1 2" key="1">
    <citation type="submission" date="2021-01" db="EMBL/GenBank/DDBJ databases">
        <title>Actinoplanes sp. nov. LDG1-06 isolated from lichen.</title>
        <authorList>
            <person name="Saeng-In P."/>
            <person name="Phongsopitanun W."/>
            <person name="Kanchanasin P."/>
            <person name="Yuki M."/>
            <person name="Kudo T."/>
            <person name="Ohkuma M."/>
            <person name="Tanasupawat S."/>
        </authorList>
    </citation>
    <scope>NUCLEOTIDE SEQUENCE [LARGE SCALE GENOMIC DNA]</scope>
    <source>
        <strain evidence="1 2">LDG1-06</strain>
    </source>
</reference>
<protein>
    <recommendedName>
        <fullName evidence="3">Tetracycline repressor TetR C-terminal domain-containing protein</fullName>
    </recommendedName>
</protein>